<proteinExistence type="predicted"/>
<dbReference type="InterPro" id="IPR003779">
    <property type="entry name" value="CMD-like"/>
</dbReference>
<dbReference type="EMBL" id="PVUE01000008">
    <property type="protein sequence ID" value="PRZ41805.1"/>
    <property type="molecule type" value="Genomic_DNA"/>
</dbReference>
<dbReference type="Proteomes" id="UP000237752">
    <property type="component" value="Unassembled WGS sequence"/>
</dbReference>
<dbReference type="GO" id="GO:0051920">
    <property type="term" value="F:peroxiredoxin activity"/>
    <property type="evidence" value="ECO:0007669"/>
    <property type="project" value="InterPro"/>
</dbReference>
<gene>
    <name evidence="2" type="ORF">CLV47_108164</name>
</gene>
<comment type="caution">
    <text evidence="2">The sequence shown here is derived from an EMBL/GenBank/DDBJ whole genome shotgun (WGS) entry which is preliminary data.</text>
</comment>
<evidence type="ECO:0000313" key="3">
    <source>
        <dbReference type="Proteomes" id="UP000237752"/>
    </source>
</evidence>
<protein>
    <submittedName>
        <fullName evidence="2">Alkylhydroperoxidase family enzyme</fullName>
    </submittedName>
</protein>
<dbReference type="RefSeq" id="WP_106349181.1">
    <property type="nucleotide sequence ID" value="NZ_PVUE01000008.1"/>
</dbReference>
<keyword evidence="3" id="KW-1185">Reference proteome</keyword>
<evidence type="ECO:0000259" key="1">
    <source>
        <dbReference type="Pfam" id="PF02627"/>
    </source>
</evidence>
<keyword evidence="2" id="KW-0575">Peroxidase</keyword>
<dbReference type="PANTHER" id="PTHR34846">
    <property type="entry name" value="4-CARBOXYMUCONOLACTONE DECARBOXYLASE FAMILY PROTEIN (AFU_ORTHOLOGUE AFUA_6G11590)"/>
    <property type="match status" value="1"/>
</dbReference>
<dbReference type="SUPFAM" id="SSF69118">
    <property type="entry name" value="AhpD-like"/>
    <property type="match status" value="1"/>
</dbReference>
<dbReference type="OrthoDB" id="9801997at2"/>
<sequence length="219" mass="23769">MPRLRQVPRAEATNETVISMYDKLFGPDRDPVAEPGTATGTPGDWWTVYALVPDVLKHAARGFALYGSPDRLLSPVLRELAQTRAGWVVGSQFVFSQHVKSCRKAGISQEQIDAIPSWGIADCFSPVERAVLAYADALAIQGGRVADSLFAALKSHLSDEEILELTYITTLYIAHAITTRALRLEFDDRDDPIVEVPAPEGDGAFDVGGSIALTEGNRS</sequence>
<organism evidence="2 3">
    <name type="scientific">Antricoccus suffuscus</name>
    <dbReference type="NCBI Taxonomy" id="1629062"/>
    <lineage>
        <taxon>Bacteria</taxon>
        <taxon>Bacillati</taxon>
        <taxon>Actinomycetota</taxon>
        <taxon>Actinomycetes</taxon>
        <taxon>Geodermatophilales</taxon>
        <taxon>Antricoccaceae</taxon>
        <taxon>Antricoccus</taxon>
    </lineage>
</organism>
<dbReference type="Gene3D" id="1.20.1290.10">
    <property type="entry name" value="AhpD-like"/>
    <property type="match status" value="1"/>
</dbReference>
<reference evidence="2 3" key="1">
    <citation type="submission" date="2018-03" db="EMBL/GenBank/DDBJ databases">
        <title>Genomic Encyclopedia of Archaeal and Bacterial Type Strains, Phase II (KMG-II): from individual species to whole genera.</title>
        <authorList>
            <person name="Goeker M."/>
        </authorList>
    </citation>
    <scope>NUCLEOTIDE SEQUENCE [LARGE SCALE GENOMIC DNA]</scope>
    <source>
        <strain evidence="2 3">DSM 100065</strain>
    </source>
</reference>
<dbReference type="AlphaFoldDB" id="A0A2T0ZZM3"/>
<evidence type="ECO:0000313" key="2">
    <source>
        <dbReference type="EMBL" id="PRZ41805.1"/>
    </source>
</evidence>
<name>A0A2T0ZZM3_9ACTN</name>
<dbReference type="Pfam" id="PF02627">
    <property type="entry name" value="CMD"/>
    <property type="match status" value="1"/>
</dbReference>
<accession>A0A2T0ZZM3</accession>
<dbReference type="PANTHER" id="PTHR34846:SF5">
    <property type="entry name" value="CARBOXYMUCONOLACTONE DECARBOXYLASE-LIKE DOMAIN-CONTAINING PROTEIN"/>
    <property type="match status" value="1"/>
</dbReference>
<keyword evidence="2" id="KW-0560">Oxidoreductase</keyword>
<feature type="domain" description="Carboxymuconolactone decarboxylase-like" evidence="1">
    <location>
        <begin position="65"/>
        <end position="136"/>
    </location>
</feature>
<dbReference type="InterPro" id="IPR029032">
    <property type="entry name" value="AhpD-like"/>
</dbReference>